<evidence type="ECO:0000313" key="3">
    <source>
        <dbReference type="Proteomes" id="UP001140094"/>
    </source>
</evidence>
<reference evidence="2" key="1">
    <citation type="submission" date="2022-07" db="EMBL/GenBank/DDBJ databases">
        <title>Phylogenomic reconstructions and comparative analyses of Kickxellomycotina fungi.</title>
        <authorList>
            <person name="Reynolds N.K."/>
            <person name="Stajich J.E."/>
            <person name="Barry K."/>
            <person name="Grigoriev I.V."/>
            <person name="Crous P."/>
            <person name="Smith M.E."/>
        </authorList>
    </citation>
    <scope>NUCLEOTIDE SEQUENCE</scope>
    <source>
        <strain evidence="2">NRRL 1565</strain>
    </source>
</reference>
<dbReference type="PANTHER" id="PTHR19316">
    <property type="entry name" value="PROTEIN FOLDING REGULATOR"/>
    <property type="match status" value="1"/>
</dbReference>
<dbReference type="SUPFAM" id="SSF48371">
    <property type="entry name" value="ARM repeat"/>
    <property type="match status" value="1"/>
</dbReference>
<name>A0A9W8HS07_9FUNG</name>
<dbReference type="InterPro" id="IPR011989">
    <property type="entry name" value="ARM-like"/>
</dbReference>
<dbReference type="EMBL" id="JANBUO010001599">
    <property type="protein sequence ID" value="KAJ2797576.1"/>
    <property type="molecule type" value="Genomic_DNA"/>
</dbReference>
<protein>
    <submittedName>
        <fullName evidence="2">Nucleotide exchange factor sil1</fullName>
    </submittedName>
</protein>
<feature type="signal peptide" evidence="1">
    <location>
        <begin position="1"/>
        <end position="23"/>
    </location>
</feature>
<dbReference type="GO" id="GO:0005783">
    <property type="term" value="C:endoplasmic reticulum"/>
    <property type="evidence" value="ECO:0007669"/>
    <property type="project" value="TreeGrafter"/>
</dbReference>
<keyword evidence="3" id="KW-1185">Reference proteome</keyword>
<accession>A0A9W8HS07</accession>
<dbReference type="PANTHER" id="PTHR19316:SF18">
    <property type="entry name" value="HSP70-BINDING PROTEIN 1"/>
    <property type="match status" value="1"/>
</dbReference>
<feature type="chain" id="PRO_5040901923" evidence="1">
    <location>
        <begin position="24"/>
        <end position="426"/>
    </location>
</feature>
<dbReference type="InterPro" id="IPR016024">
    <property type="entry name" value="ARM-type_fold"/>
</dbReference>
<gene>
    <name evidence="2" type="primary">SIL1</name>
    <name evidence="2" type="ORF">H4R20_005133</name>
</gene>
<dbReference type="GO" id="GO:0000774">
    <property type="term" value="F:adenyl-nucleotide exchange factor activity"/>
    <property type="evidence" value="ECO:0007669"/>
    <property type="project" value="TreeGrafter"/>
</dbReference>
<keyword evidence="1" id="KW-0732">Signal</keyword>
<evidence type="ECO:0000313" key="2">
    <source>
        <dbReference type="EMBL" id="KAJ2797576.1"/>
    </source>
</evidence>
<comment type="caution">
    <text evidence="2">The sequence shown here is derived from an EMBL/GenBank/DDBJ whole genome shotgun (WGS) entry which is preliminary data.</text>
</comment>
<evidence type="ECO:0000256" key="1">
    <source>
        <dbReference type="SAM" id="SignalP"/>
    </source>
</evidence>
<organism evidence="2 3">
    <name type="scientific">Coemansia guatemalensis</name>
    <dbReference type="NCBI Taxonomy" id="2761395"/>
    <lineage>
        <taxon>Eukaryota</taxon>
        <taxon>Fungi</taxon>
        <taxon>Fungi incertae sedis</taxon>
        <taxon>Zoopagomycota</taxon>
        <taxon>Kickxellomycotina</taxon>
        <taxon>Kickxellomycetes</taxon>
        <taxon>Kickxellales</taxon>
        <taxon>Kickxellaceae</taxon>
        <taxon>Coemansia</taxon>
    </lineage>
</organism>
<dbReference type="Gene3D" id="1.25.10.10">
    <property type="entry name" value="Leucine-rich Repeat Variant"/>
    <property type="match status" value="1"/>
</dbReference>
<sequence length="426" mass="46824">MRICSLGLLATLVQSVTYSQALASPDTDGNYWPKDSNTLCNIDGETGIRTCYPRIFNATTKFQAIMPGQEIPRGLHVQVDMGTGQRQARLMAADDNVDEQGLASRLAGSDIIKMANAEDRSGQVLVESNIPGSSNTQKQMGFVINAGEGLVDHTTTAQLDRELEELKELAYDTQQAERLMQEPGAVSALLRLSDPSHTPISWPTYTRQLSSVVLGTLVQNNPALQGIAYRAGAIYSLLHILRHEHDAKTAGKHIFALSALTRGYAPALEQFVDLDGFRLLRDLDPHTSTAYIGSKVESARLDLRIIRFIEDLLNPEFNPNVNQNAASKISQFAASWCSTLARRLIDNSGRTNDEHEGSVAYGRSVPYLDSLQLLKLVRRDACQLPSDFEAWAQAELSRINGLKDDGNENYRQALIDLDARALAANV</sequence>
<proteinExistence type="predicted"/>
<dbReference type="OrthoDB" id="448649at2759"/>
<dbReference type="Proteomes" id="UP001140094">
    <property type="component" value="Unassembled WGS sequence"/>
</dbReference>
<dbReference type="InterPro" id="IPR050693">
    <property type="entry name" value="Hsp70_NEF-Inhibitors"/>
</dbReference>
<dbReference type="AlphaFoldDB" id="A0A9W8HS07"/>